<keyword evidence="2 6" id="KW-0689">Ribosomal protein</keyword>
<gene>
    <name evidence="6" type="primary">rpl2</name>
</gene>
<sequence length="282" mass="32859">MSLTKFKSTQPIFDRYIAKYYKFRRARVTSNASHYRFYFSYTLPWQKRFAPISIRKKPTSGWGFSHRVFRQHGRMIRRFRTPSIAYVPRIRGLGFIGDIQLFHAPFRFISLIILSNGATFYSLTSDAHRWFGLFRAGLRWRIKNRKLKDPKYPFIYGPLIKFPKLSIVHSIEIDAGMGAQMVRSMGAKCVYFLIDMNLRTAVMKLPSKETKTMPIDNHVSLGLLTRTDKKFYPNTKCGFYIRNGQKSITRGVARNPVDHPHGGRTKSVKNQLTPWGFTTKGR</sequence>
<dbReference type="AlphaFoldDB" id="A0A2I4PEM8"/>
<dbReference type="GO" id="GO:1990904">
    <property type="term" value="C:ribonucleoprotein complex"/>
    <property type="evidence" value="ECO:0007669"/>
    <property type="project" value="UniProtKB-KW"/>
</dbReference>
<dbReference type="InterPro" id="IPR022669">
    <property type="entry name" value="Ribosomal_uL2_C"/>
</dbReference>
<dbReference type="PANTHER" id="PTHR13691:SF5">
    <property type="entry name" value="LARGE RIBOSOMAL SUBUNIT PROTEIN UL2M"/>
    <property type="match status" value="1"/>
</dbReference>
<protein>
    <submittedName>
        <fullName evidence="6">Ribosomal protein L2</fullName>
    </submittedName>
</protein>
<proteinExistence type="inferred from homology"/>
<organism evidence="6">
    <name type="scientific">Urostyla grandis</name>
    <dbReference type="NCBI Taxonomy" id="57509"/>
    <lineage>
        <taxon>Eukaryota</taxon>
        <taxon>Sar</taxon>
        <taxon>Alveolata</taxon>
        <taxon>Ciliophora</taxon>
        <taxon>Intramacronucleata</taxon>
        <taxon>Spirotrichea</taxon>
        <taxon>Stichotrichia</taxon>
        <taxon>Urostylida</taxon>
        <taxon>Urostylidae</taxon>
        <taxon>Urostyla</taxon>
    </lineage>
</organism>
<comment type="similarity">
    <text evidence="1">Belongs to the universal ribosomal protein uL2 family.</text>
</comment>
<dbReference type="GO" id="GO:0005840">
    <property type="term" value="C:ribosome"/>
    <property type="evidence" value="ECO:0007669"/>
    <property type="project" value="UniProtKB-KW"/>
</dbReference>
<dbReference type="GO" id="GO:0002181">
    <property type="term" value="P:cytoplasmic translation"/>
    <property type="evidence" value="ECO:0007669"/>
    <property type="project" value="TreeGrafter"/>
</dbReference>
<evidence type="ECO:0000256" key="2">
    <source>
        <dbReference type="ARBA" id="ARBA00022980"/>
    </source>
</evidence>
<accession>A0A2I4PEM8</accession>
<dbReference type="SMART" id="SM01382">
    <property type="entry name" value="Ribosomal_L2_C"/>
    <property type="match status" value="1"/>
</dbReference>
<dbReference type="SUPFAM" id="SSF50104">
    <property type="entry name" value="Translation proteins SH3-like domain"/>
    <property type="match status" value="1"/>
</dbReference>
<reference evidence="6" key="1">
    <citation type="submission" date="2016-07" db="EMBL/GenBank/DDBJ databases">
        <title>Mitochondrial genome evolution in Stichotrich ciliates.</title>
        <authorList>
            <person name="Chen X."/>
            <person name="Landweber L."/>
        </authorList>
    </citation>
    <scope>NUCLEOTIDE SEQUENCE</scope>
</reference>
<dbReference type="GO" id="GO:0003723">
    <property type="term" value="F:RNA binding"/>
    <property type="evidence" value="ECO:0007669"/>
    <property type="project" value="TreeGrafter"/>
</dbReference>
<dbReference type="PANTHER" id="PTHR13691">
    <property type="entry name" value="RIBOSOMAL PROTEIN L2"/>
    <property type="match status" value="1"/>
</dbReference>
<dbReference type="InterPro" id="IPR008991">
    <property type="entry name" value="Translation_prot_SH3-like_sf"/>
</dbReference>
<dbReference type="Gene3D" id="4.10.950.10">
    <property type="entry name" value="Ribosomal protein L2, domain 3"/>
    <property type="match status" value="1"/>
</dbReference>
<dbReference type="GO" id="GO:0003735">
    <property type="term" value="F:structural constituent of ribosome"/>
    <property type="evidence" value="ECO:0007669"/>
    <property type="project" value="InterPro"/>
</dbReference>
<dbReference type="InterPro" id="IPR014722">
    <property type="entry name" value="Rib_uL2_dom2"/>
</dbReference>
<geneLocation type="mitochondrion" evidence="6"/>
<keyword evidence="3" id="KW-0687">Ribonucleoprotein</keyword>
<dbReference type="EMBL" id="KX494929">
    <property type="protein sequence ID" value="APW82380.1"/>
    <property type="molecule type" value="Genomic_DNA"/>
</dbReference>
<dbReference type="Gene3D" id="2.30.30.30">
    <property type="match status" value="1"/>
</dbReference>
<evidence type="ECO:0000259" key="5">
    <source>
        <dbReference type="SMART" id="SM01382"/>
    </source>
</evidence>
<evidence type="ECO:0000313" key="6">
    <source>
        <dbReference type="EMBL" id="APW82380.1"/>
    </source>
</evidence>
<feature type="region of interest" description="Disordered" evidence="4">
    <location>
        <begin position="252"/>
        <end position="282"/>
    </location>
</feature>
<keyword evidence="6" id="KW-0496">Mitochondrion</keyword>
<evidence type="ECO:0000256" key="4">
    <source>
        <dbReference type="SAM" id="MobiDB-lite"/>
    </source>
</evidence>
<dbReference type="InterPro" id="IPR014726">
    <property type="entry name" value="Ribosomal_uL2_dom3"/>
</dbReference>
<feature type="domain" description="Large ribosomal subunit protein uL2 C-terminal" evidence="5">
    <location>
        <begin position="154"/>
        <end position="278"/>
    </location>
</feature>
<dbReference type="InterPro" id="IPR002171">
    <property type="entry name" value="Ribosomal_uL2"/>
</dbReference>
<dbReference type="Pfam" id="PF03947">
    <property type="entry name" value="Ribosomal_L2_C"/>
    <property type="match status" value="1"/>
</dbReference>
<evidence type="ECO:0000256" key="3">
    <source>
        <dbReference type="ARBA" id="ARBA00023274"/>
    </source>
</evidence>
<evidence type="ECO:0000256" key="1">
    <source>
        <dbReference type="ARBA" id="ARBA00005636"/>
    </source>
</evidence>
<name>A0A2I4PEM8_9SPIT</name>